<dbReference type="InterPro" id="IPR011006">
    <property type="entry name" value="CheY-like_superfamily"/>
</dbReference>
<evidence type="ECO:0000256" key="1">
    <source>
        <dbReference type="ARBA" id="ARBA00022741"/>
    </source>
</evidence>
<reference evidence="9 10" key="1">
    <citation type="submission" date="2019-03" db="EMBL/GenBank/DDBJ databases">
        <title>Genomic Encyclopedia of Type Strains, Phase IV (KMG-IV): sequencing the most valuable type-strain genomes for metagenomic binning, comparative biology and taxonomic classification.</title>
        <authorList>
            <person name="Goeker M."/>
        </authorList>
    </citation>
    <scope>NUCLEOTIDE SEQUENCE [LARGE SCALE GENOMIC DNA]</scope>
    <source>
        <strain evidence="9 10">DSM 28679</strain>
    </source>
</reference>
<dbReference type="RefSeq" id="WP_101497473.1">
    <property type="nucleotide sequence ID" value="NZ_LNJZ01000009.1"/>
</dbReference>
<dbReference type="InterPro" id="IPR025944">
    <property type="entry name" value="Sigma_54_int_dom_CS"/>
</dbReference>
<gene>
    <name evidence="9" type="ORF">DFQ45_10278</name>
</gene>
<dbReference type="GO" id="GO:0006355">
    <property type="term" value="P:regulation of DNA-templated transcription"/>
    <property type="evidence" value="ECO:0007669"/>
    <property type="project" value="InterPro"/>
</dbReference>
<evidence type="ECO:0000256" key="2">
    <source>
        <dbReference type="ARBA" id="ARBA00022840"/>
    </source>
</evidence>
<dbReference type="SMART" id="SM00448">
    <property type="entry name" value="REC"/>
    <property type="match status" value="1"/>
</dbReference>
<evidence type="ECO:0000313" key="10">
    <source>
        <dbReference type="Proteomes" id="UP000294575"/>
    </source>
</evidence>
<evidence type="ECO:0000313" key="9">
    <source>
        <dbReference type="EMBL" id="TDQ39387.1"/>
    </source>
</evidence>
<keyword evidence="4" id="KW-0238">DNA-binding</keyword>
<accession>A0A4V3D5C4</accession>
<keyword evidence="10" id="KW-1185">Reference proteome</keyword>
<dbReference type="SUPFAM" id="SSF46689">
    <property type="entry name" value="Homeodomain-like"/>
    <property type="match status" value="1"/>
</dbReference>
<keyword evidence="2" id="KW-0067">ATP-binding</keyword>
<dbReference type="PROSITE" id="PS00676">
    <property type="entry name" value="SIGMA54_INTERACT_2"/>
    <property type="match status" value="1"/>
</dbReference>
<dbReference type="Gene3D" id="3.40.50.2300">
    <property type="match status" value="1"/>
</dbReference>
<dbReference type="AlphaFoldDB" id="A0A4V3D5C4"/>
<sequence>MNAQTVLIIDDEPDIRELLEITLLRMGLETASASNAGEAYAALQARPYDLCLTDMRLPDGNGLDIITHAQQHHPHMPIAMITAYGCIETATQALKAGAFDFITKPMDLKRLRELVQSALQQSARQASAVNHDNPLLGDSVPMQQLRQQIDKLARSLAPVHISGESGTGKEVVAREIHQHGNRANLPFVPVNCGAIPAELMESEFFGHKKGSFTGAHDNKPGLFQAAHGGSLFLDEVADLPLHMQVKLLRALQEKAVRPLGSQQELPVDVRILSATHKDLAAEVAAGRFRQDLYYRLNVIEVRVPSLRERGDDVLLLARVFLQRLCAGNRPVRLSPEALDTLRQHDFPGNVRELENMLERAYTLCDHDLIRPHDLQLQGGRPLHDPVAHSGPAISEVPGLPVHSRTDRLEQAERTLLQLTLEQTGHDHKAAATQLGLSLRSLRYRLRTLGID</sequence>
<dbReference type="CDD" id="cd00009">
    <property type="entry name" value="AAA"/>
    <property type="match status" value="1"/>
</dbReference>
<dbReference type="PROSITE" id="PS50110">
    <property type="entry name" value="RESPONSE_REGULATORY"/>
    <property type="match status" value="1"/>
</dbReference>
<dbReference type="PANTHER" id="PTHR32071:SF100">
    <property type="entry name" value="RESPONSE REGULATOR PROTEIN PILR"/>
    <property type="match status" value="1"/>
</dbReference>
<dbReference type="OrthoDB" id="9804019at2"/>
<dbReference type="Pfam" id="PF25601">
    <property type="entry name" value="AAA_lid_14"/>
    <property type="match status" value="1"/>
</dbReference>
<dbReference type="InterPro" id="IPR027417">
    <property type="entry name" value="P-loop_NTPase"/>
</dbReference>
<dbReference type="FunFam" id="3.40.50.300:FF:000006">
    <property type="entry name" value="DNA-binding transcriptional regulator NtrC"/>
    <property type="match status" value="1"/>
</dbReference>
<dbReference type="SMART" id="SM00382">
    <property type="entry name" value="AAA"/>
    <property type="match status" value="1"/>
</dbReference>
<comment type="caution">
    <text evidence="9">The sequence shown here is derived from an EMBL/GenBank/DDBJ whole genome shotgun (WGS) entry which is preliminary data.</text>
</comment>
<dbReference type="Gene3D" id="1.10.8.60">
    <property type="match status" value="1"/>
</dbReference>
<evidence type="ECO:0000256" key="4">
    <source>
        <dbReference type="ARBA" id="ARBA00023125"/>
    </source>
</evidence>
<dbReference type="GO" id="GO:0000160">
    <property type="term" value="P:phosphorelay signal transduction system"/>
    <property type="evidence" value="ECO:0007669"/>
    <property type="project" value="InterPro"/>
</dbReference>
<dbReference type="Pfam" id="PF02954">
    <property type="entry name" value="HTH_8"/>
    <property type="match status" value="1"/>
</dbReference>
<dbReference type="PROSITE" id="PS50045">
    <property type="entry name" value="SIGMA54_INTERACT_4"/>
    <property type="match status" value="1"/>
</dbReference>
<evidence type="ECO:0000259" key="8">
    <source>
        <dbReference type="PROSITE" id="PS50110"/>
    </source>
</evidence>
<dbReference type="SUPFAM" id="SSF52172">
    <property type="entry name" value="CheY-like"/>
    <property type="match status" value="1"/>
</dbReference>
<keyword evidence="5" id="KW-0804">Transcription</keyword>
<dbReference type="EMBL" id="SNYK01000002">
    <property type="protein sequence ID" value="TDQ39387.1"/>
    <property type="molecule type" value="Genomic_DNA"/>
</dbReference>
<dbReference type="InterPro" id="IPR002197">
    <property type="entry name" value="HTH_Fis"/>
</dbReference>
<dbReference type="InterPro" id="IPR009057">
    <property type="entry name" value="Homeodomain-like_sf"/>
</dbReference>
<keyword evidence="3" id="KW-0805">Transcription regulation</keyword>
<dbReference type="InterPro" id="IPR025943">
    <property type="entry name" value="Sigma_54_int_dom_ATP-bd_2"/>
</dbReference>
<dbReference type="PROSITE" id="PS00688">
    <property type="entry name" value="SIGMA54_INTERACT_3"/>
    <property type="match status" value="1"/>
</dbReference>
<dbReference type="PANTHER" id="PTHR32071">
    <property type="entry name" value="TRANSCRIPTIONAL REGULATORY PROTEIN"/>
    <property type="match status" value="1"/>
</dbReference>
<dbReference type="InterPro" id="IPR058031">
    <property type="entry name" value="AAA_lid_NorR"/>
</dbReference>
<dbReference type="SUPFAM" id="SSF52540">
    <property type="entry name" value="P-loop containing nucleoside triphosphate hydrolases"/>
    <property type="match status" value="1"/>
</dbReference>
<dbReference type="GO" id="GO:0005524">
    <property type="term" value="F:ATP binding"/>
    <property type="evidence" value="ECO:0007669"/>
    <property type="project" value="UniProtKB-KW"/>
</dbReference>
<feature type="domain" description="Sigma-54 factor interaction" evidence="7">
    <location>
        <begin position="135"/>
        <end position="362"/>
    </location>
</feature>
<dbReference type="Gene3D" id="1.10.10.60">
    <property type="entry name" value="Homeodomain-like"/>
    <property type="match status" value="1"/>
</dbReference>
<proteinExistence type="predicted"/>
<dbReference type="PRINTS" id="PR01590">
    <property type="entry name" value="HTHFIS"/>
</dbReference>
<evidence type="ECO:0000256" key="5">
    <source>
        <dbReference type="ARBA" id="ARBA00023163"/>
    </source>
</evidence>
<feature type="modified residue" description="4-aspartylphosphate" evidence="6">
    <location>
        <position position="54"/>
    </location>
</feature>
<dbReference type="InterPro" id="IPR003593">
    <property type="entry name" value="AAA+_ATPase"/>
</dbReference>
<keyword evidence="1" id="KW-0547">Nucleotide-binding</keyword>
<feature type="domain" description="Response regulatory" evidence="8">
    <location>
        <begin position="5"/>
        <end position="119"/>
    </location>
</feature>
<protein>
    <submittedName>
        <fullName evidence="9">Two-component response regulator PilR</fullName>
    </submittedName>
</protein>
<evidence type="ECO:0000259" key="7">
    <source>
        <dbReference type="PROSITE" id="PS50045"/>
    </source>
</evidence>
<keyword evidence="6" id="KW-0597">Phosphoprotein</keyword>
<dbReference type="InterPro" id="IPR001789">
    <property type="entry name" value="Sig_transdc_resp-reg_receiver"/>
</dbReference>
<dbReference type="Pfam" id="PF00158">
    <property type="entry name" value="Sigma54_activat"/>
    <property type="match status" value="1"/>
</dbReference>
<dbReference type="GO" id="GO:0043565">
    <property type="term" value="F:sequence-specific DNA binding"/>
    <property type="evidence" value="ECO:0007669"/>
    <property type="project" value="InterPro"/>
</dbReference>
<name>A0A4V3D5C4_9GAMM</name>
<dbReference type="Pfam" id="PF00072">
    <property type="entry name" value="Response_reg"/>
    <property type="match status" value="1"/>
</dbReference>
<evidence type="ECO:0000256" key="6">
    <source>
        <dbReference type="PROSITE-ProRule" id="PRU00169"/>
    </source>
</evidence>
<evidence type="ECO:0000256" key="3">
    <source>
        <dbReference type="ARBA" id="ARBA00023015"/>
    </source>
</evidence>
<dbReference type="Proteomes" id="UP000294575">
    <property type="component" value="Unassembled WGS sequence"/>
</dbReference>
<dbReference type="InterPro" id="IPR002078">
    <property type="entry name" value="Sigma_54_int"/>
</dbReference>
<organism evidence="9 10">
    <name type="scientific">Thiopseudomonas denitrificans</name>
    <dbReference type="NCBI Taxonomy" id="1501432"/>
    <lineage>
        <taxon>Bacteria</taxon>
        <taxon>Pseudomonadati</taxon>
        <taxon>Pseudomonadota</taxon>
        <taxon>Gammaproteobacteria</taxon>
        <taxon>Pseudomonadales</taxon>
        <taxon>Pseudomonadaceae</taxon>
        <taxon>Thiopseudomonas</taxon>
    </lineage>
</organism>
<dbReference type="Gene3D" id="3.40.50.300">
    <property type="entry name" value="P-loop containing nucleotide triphosphate hydrolases"/>
    <property type="match status" value="1"/>
</dbReference>